<name>A0A9W6ETZ6_9LACO</name>
<evidence type="ECO:0000256" key="10">
    <source>
        <dbReference type="ARBA" id="ARBA00049243"/>
    </source>
</evidence>
<evidence type="ECO:0000256" key="8">
    <source>
        <dbReference type="ARBA" id="ARBA00023027"/>
    </source>
</evidence>
<dbReference type="CDD" id="cd08297">
    <property type="entry name" value="CAD3"/>
    <property type="match status" value="1"/>
</dbReference>
<dbReference type="InterPro" id="IPR013154">
    <property type="entry name" value="ADH-like_N"/>
</dbReference>
<dbReference type="RefSeq" id="WP_286136749.1">
    <property type="nucleotide sequence ID" value="NZ_BRPL01000002.1"/>
</dbReference>
<evidence type="ECO:0000256" key="1">
    <source>
        <dbReference type="ARBA" id="ARBA00001947"/>
    </source>
</evidence>
<feature type="domain" description="Enoyl reductase (ER)" evidence="12">
    <location>
        <begin position="9"/>
        <end position="336"/>
    </location>
</feature>
<dbReference type="Gene3D" id="3.90.180.10">
    <property type="entry name" value="Medium-chain alcohol dehydrogenases, catalytic domain"/>
    <property type="match status" value="1"/>
</dbReference>
<dbReference type="GO" id="GO:0004022">
    <property type="term" value="F:alcohol dehydrogenase (NAD+) activity"/>
    <property type="evidence" value="ECO:0007669"/>
    <property type="project" value="UniProtKB-EC"/>
</dbReference>
<gene>
    <name evidence="13" type="primary">adhA_2</name>
    <name evidence="13" type="ORF">WR164_12680</name>
</gene>
<dbReference type="EMBL" id="BRPL01000002">
    <property type="protein sequence ID" value="GLB47289.1"/>
    <property type="molecule type" value="Genomic_DNA"/>
</dbReference>
<dbReference type="InterPro" id="IPR002328">
    <property type="entry name" value="ADH_Zn_CS"/>
</dbReference>
<comment type="cofactor">
    <cofactor evidence="1 11">
        <name>Zn(2+)</name>
        <dbReference type="ChEBI" id="CHEBI:29105"/>
    </cofactor>
</comment>
<dbReference type="Pfam" id="PF08240">
    <property type="entry name" value="ADH_N"/>
    <property type="match status" value="1"/>
</dbReference>
<evidence type="ECO:0000313" key="13">
    <source>
        <dbReference type="EMBL" id="GLB47289.1"/>
    </source>
</evidence>
<proteinExistence type="inferred from homology"/>
<dbReference type="InterPro" id="IPR036291">
    <property type="entry name" value="NAD(P)-bd_dom_sf"/>
</dbReference>
<dbReference type="PANTHER" id="PTHR42940">
    <property type="entry name" value="ALCOHOL DEHYDROGENASE 1-RELATED"/>
    <property type="match status" value="1"/>
</dbReference>
<reference evidence="13" key="1">
    <citation type="submission" date="2022-07" db="EMBL/GenBank/DDBJ databases">
        <authorList>
            <person name="Kouya T."/>
            <person name="Ishiyama Y."/>
        </authorList>
    </citation>
    <scope>NUCLEOTIDE SEQUENCE</scope>
    <source>
        <strain evidence="13">WR16-4</strain>
    </source>
</reference>
<dbReference type="SUPFAM" id="SSF51735">
    <property type="entry name" value="NAD(P)-binding Rossmann-fold domains"/>
    <property type="match status" value="1"/>
</dbReference>
<dbReference type="InterPro" id="IPR013149">
    <property type="entry name" value="ADH-like_C"/>
</dbReference>
<protein>
    <recommendedName>
        <fullName evidence="4">Alcohol dehydrogenase</fullName>
        <ecNumber evidence="3">1.1.1.1</ecNumber>
    </recommendedName>
</protein>
<evidence type="ECO:0000256" key="11">
    <source>
        <dbReference type="RuleBase" id="RU361277"/>
    </source>
</evidence>
<evidence type="ECO:0000256" key="4">
    <source>
        <dbReference type="ARBA" id="ARBA00016352"/>
    </source>
</evidence>
<sequence>MKAAVMHQNLDGHVDIKDVKLRPIHHGEALVKVEYCGLCHTDLHLMSGDFGTSPAGRIFGHEGVGRVIKVADDVKNLKIGDRVAIPWFFKGCGHCEYCVTGHETLCRNALNPGLNVNGAMAQECIVPADYSVKVPEGLDPVEATSLTCAGVTTYKALKVGNTKPGDWVEIVGAGGLGNLAVQYAHNVFNAHVIIVDGNPDKIKAAKDAGAEIAINYHDNHHIGKTIQDKVGGVNVSVVTAVAKEPFTEAVNALRPLGTLVAVALPKGNMELNIDRTVLDGIKVAGSLVGTRHDLAKTLQFGAEGEVKPIVHTCRLSDLNNVIDDMKASKITGRMVVDFTKEK</sequence>
<evidence type="ECO:0000256" key="9">
    <source>
        <dbReference type="ARBA" id="ARBA00049164"/>
    </source>
</evidence>
<organism evidence="13 14">
    <name type="scientific">Philodulcilactobacillus myokoensis</name>
    <dbReference type="NCBI Taxonomy" id="2929573"/>
    <lineage>
        <taxon>Bacteria</taxon>
        <taxon>Bacillati</taxon>
        <taxon>Bacillota</taxon>
        <taxon>Bacilli</taxon>
        <taxon>Lactobacillales</taxon>
        <taxon>Lactobacillaceae</taxon>
        <taxon>Philodulcilactobacillus</taxon>
    </lineage>
</organism>
<evidence type="ECO:0000256" key="6">
    <source>
        <dbReference type="ARBA" id="ARBA00022833"/>
    </source>
</evidence>
<evidence type="ECO:0000256" key="3">
    <source>
        <dbReference type="ARBA" id="ARBA00013190"/>
    </source>
</evidence>
<dbReference type="AlphaFoldDB" id="A0A9W6ETZ6"/>
<dbReference type="NCBIfam" id="NF006940">
    <property type="entry name" value="PRK09422.1"/>
    <property type="match status" value="1"/>
</dbReference>
<dbReference type="EC" id="1.1.1.1" evidence="3"/>
<evidence type="ECO:0000313" key="14">
    <source>
        <dbReference type="Proteomes" id="UP001144204"/>
    </source>
</evidence>
<comment type="catalytic activity">
    <reaction evidence="9">
        <text>a secondary alcohol + NAD(+) = a ketone + NADH + H(+)</text>
        <dbReference type="Rhea" id="RHEA:10740"/>
        <dbReference type="ChEBI" id="CHEBI:15378"/>
        <dbReference type="ChEBI" id="CHEBI:17087"/>
        <dbReference type="ChEBI" id="CHEBI:35681"/>
        <dbReference type="ChEBI" id="CHEBI:57540"/>
        <dbReference type="ChEBI" id="CHEBI:57945"/>
        <dbReference type="EC" id="1.1.1.1"/>
    </reaction>
</comment>
<keyword evidence="14" id="KW-1185">Reference proteome</keyword>
<evidence type="ECO:0000256" key="5">
    <source>
        <dbReference type="ARBA" id="ARBA00022723"/>
    </source>
</evidence>
<comment type="catalytic activity">
    <reaction evidence="10">
        <text>a primary alcohol + NAD(+) = an aldehyde + NADH + H(+)</text>
        <dbReference type="Rhea" id="RHEA:10736"/>
        <dbReference type="ChEBI" id="CHEBI:15378"/>
        <dbReference type="ChEBI" id="CHEBI:15734"/>
        <dbReference type="ChEBI" id="CHEBI:17478"/>
        <dbReference type="ChEBI" id="CHEBI:57540"/>
        <dbReference type="ChEBI" id="CHEBI:57945"/>
        <dbReference type="EC" id="1.1.1.1"/>
    </reaction>
</comment>
<dbReference type="Pfam" id="PF00107">
    <property type="entry name" value="ADH_zinc_N"/>
    <property type="match status" value="1"/>
</dbReference>
<dbReference type="Gene3D" id="3.40.50.720">
    <property type="entry name" value="NAD(P)-binding Rossmann-like Domain"/>
    <property type="match status" value="1"/>
</dbReference>
<keyword evidence="6 11" id="KW-0862">Zinc</keyword>
<comment type="caution">
    <text evidence="13">The sequence shown here is derived from an EMBL/GenBank/DDBJ whole genome shotgun (WGS) entry which is preliminary data.</text>
</comment>
<dbReference type="InterPro" id="IPR020843">
    <property type="entry name" value="ER"/>
</dbReference>
<evidence type="ECO:0000256" key="7">
    <source>
        <dbReference type="ARBA" id="ARBA00023002"/>
    </source>
</evidence>
<evidence type="ECO:0000256" key="2">
    <source>
        <dbReference type="ARBA" id="ARBA00008072"/>
    </source>
</evidence>
<accession>A0A9W6ETZ6</accession>
<keyword evidence="7" id="KW-0560">Oxidoreductase</keyword>
<dbReference type="FunFam" id="3.40.50.720:FF:000039">
    <property type="entry name" value="Alcohol dehydrogenase AdhP"/>
    <property type="match status" value="1"/>
</dbReference>
<dbReference type="InterPro" id="IPR011032">
    <property type="entry name" value="GroES-like_sf"/>
</dbReference>
<keyword evidence="5 11" id="KW-0479">Metal-binding</keyword>
<dbReference type="GO" id="GO:0008270">
    <property type="term" value="F:zinc ion binding"/>
    <property type="evidence" value="ECO:0007669"/>
    <property type="project" value="InterPro"/>
</dbReference>
<keyword evidence="8" id="KW-0520">NAD</keyword>
<comment type="similarity">
    <text evidence="2 11">Belongs to the zinc-containing alcohol dehydrogenase family.</text>
</comment>
<evidence type="ECO:0000259" key="12">
    <source>
        <dbReference type="SMART" id="SM00829"/>
    </source>
</evidence>
<dbReference type="PANTHER" id="PTHR42940:SF8">
    <property type="entry name" value="VACUOLAR PROTEIN SORTING-ASSOCIATED PROTEIN 11"/>
    <property type="match status" value="1"/>
</dbReference>
<dbReference type="SMART" id="SM00829">
    <property type="entry name" value="PKS_ER"/>
    <property type="match status" value="1"/>
</dbReference>
<reference evidence="13" key="2">
    <citation type="journal article" date="2023" name="PLoS ONE">
        <title>Philodulcilactobacillus myokoensis gen. nov., sp. nov., a fructophilic, acidophilic, and agar-phobic lactic acid bacterium isolated from fermented vegetable extracts.</title>
        <authorList>
            <person name="Kouya T."/>
            <person name="Ishiyama Y."/>
            <person name="Ohashi S."/>
            <person name="Kumakubo R."/>
            <person name="Yamazaki T."/>
            <person name="Otaki T."/>
        </authorList>
    </citation>
    <scope>NUCLEOTIDE SEQUENCE</scope>
    <source>
        <strain evidence="13">WR16-4</strain>
    </source>
</reference>
<dbReference type="PROSITE" id="PS00059">
    <property type="entry name" value="ADH_ZINC"/>
    <property type="match status" value="1"/>
</dbReference>
<dbReference type="Proteomes" id="UP001144204">
    <property type="component" value="Unassembled WGS sequence"/>
</dbReference>
<dbReference type="SUPFAM" id="SSF50129">
    <property type="entry name" value="GroES-like"/>
    <property type="match status" value="1"/>
</dbReference>